<dbReference type="AlphaFoldDB" id="A0A9D4ZIJ6"/>
<dbReference type="Pfam" id="PF05078">
    <property type="entry name" value="DUF679"/>
    <property type="match status" value="1"/>
</dbReference>
<feature type="transmembrane region" description="Helical" evidence="7">
    <location>
        <begin position="156"/>
        <end position="175"/>
    </location>
</feature>
<accession>A0A9D4ZIJ6</accession>
<dbReference type="GO" id="GO:0010256">
    <property type="term" value="P:endomembrane system organization"/>
    <property type="evidence" value="ECO:0007669"/>
    <property type="project" value="TreeGrafter"/>
</dbReference>
<comment type="similarity">
    <text evidence="2">Belongs to the plant DMP1 protein family.</text>
</comment>
<dbReference type="GO" id="GO:0016020">
    <property type="term" value="C:membrane"/>
    <property type="evidence" value="ECO:0007669"/>
    <property type="project" value="UniProtKB-SubCell"/>
</dbReference>
<evidence type="ECO:0000256" key="5">
    <source>
        <dbReference type="ARBA" id="ARBA00023136"/>
    </source>
</evidence>
<feature type="region of interest" description="Disordered" evidence="6">
    <location>
        <begin position="68"/>
        <end position="89"/>
    </location>
</feature>
<keyword evidence="5 7" id="KW-0472">Membrane</keyword>
<keyword evidence="9" id="KW-1185">Reference proteome</keyword>
<dbReference type="PANTHER" id="PTHR31621:SF37">
    <property type="entry name" value="OS01G0882400 PROTEIN"/>
    <property type="match status" value="1"/>
</dbReference>
<protein>
    <submittedName>
        <fullName evidence="8">Uncharacterized protein</fullName>
    </submittedName>
</protein>
<comment type="caution">
    <text evidence="8">The sequence shown here is derived from an EMBL/GenBank/DDBJ whole genome shotgun (WGS) entry which is preliminary data.</text>
</comment>
<dbReference type="OrthoDB" id="762629at2759"/>
<evidence type="ECO:0000256" key="6">
    <source>
        <dbReference type="SAM" id="MobiDB-lite"/>
    </source>
</evidence>
<feature type="transmembrane region" description="Helical" evidence="7">
    <location>
        <begin position="187"/>
        <end position="209"/>
    </location>
</feature>
<organism evidence="8 9">
    <name type="scientific">Adiantum capillus-veneris</name>
    <name type="common">Maidenhair fern</name>
    <dbReference type="NCBI Taxonomy" id="13818"/>
    <lineage>
        <taxon>Eukaryota</taxon>
        <taxon>Viridiplantae</taxon>
        <taxon>Streptophyta</taxon>
        <taxon>Embryophyta</taxon>
        <taxon>Tracheophyta</taxon>
        <taxon>Polypodiopsida</taxon>
        <taxon>Polypodiidae</taxon>
        <taxon>Polypodiales</taxon>
        <taxon>Pteridineae</taxon>
        <taxon>Pteridaceae</taxon>
        <taxon>Vittarioideae</taxon>
        <taxon>Adiantum</taxon>
    </lineage>
</organism>
<evidence type="ECO:0000256" key="2">
    <source>
        <dbReference type="ARBA" id="ARBA00008707"/>
    </source>
</evidence>
<evidence type="ECO:0000256" key="7">
    <source>
        <dbReference type="SAM" id="Phobius"/>
    </source>
</evidence>
<keyword evidence="3 7" id="KW-0812">Transmembrane</keyword>
<sequence>MCKTYTKVPNKLYIFEKFEGQRCLSKIMYVSTMRITPLGMKPGFLSILIELCHHLAAPLSWHMDPRSLLPSSPTAPQNTPPRLPSSRNSLEADSFRNEETLISPLQQITEVEEEEEEEKGEDDFLLTDAEAAQMREEEEARIIKAINLSVKSAGHLTNLLPTGTLLFFQFLLPIMSNGGDCAGSGFSIYPVMTIILLIACGVWCFLLSFTDTVKGPNGKLYHGVATPCGLWLPARSAQVFAASRLSRFHLCPLDFLHALLSLSVFTAVALFTPDVTACILPNSELIPTQLQNTLPLVVGFVASFLCILFPSPRRSFDQPLLERLVDASD</sequence>
<evidence type="ECO:0000256" key="1">
    <source>
        <dbReference type="ARBA" id="ARBA00004141"/>
    </source>
</evidence>
<dbReference type="InterPro" id="IPR007770">
    <property type="entry name" value="DMP"/>
</dbReference>
<evidence type="ECO:0000313" key="8">
    <source>
        <dbReference type="EMBL" id="KAI5076928.1"/>
    </source>
</evidence>
<evidence type="ECO:0000313" key="9">
    <source>
        <dbReference type="Proteomes" id="UP000886520"/>
    </source>
</evidence>
<dbReference type="GO" id="GO:0005737">
    <property type="term" value="C:cytoplasm"/>
    <property type="evidence" value="ECO:0007669"/>
    <property type="project" value="UniProtKB-ARBA"/>
</dbReference>
<gene>
    <name evidence="8" type="ORF">GOP47_0008993</name>
</gene>
<comment type="subcellular location">
    <subcellularLocation>
        <location evidence="1">Membrane</location>
        <topology evidence="1">Multi-pass membrane protein</topology>
    </subcellularLocation>
</comment>
<evidence type="ECO:0000256" key="3">
    <source>
        <dbReference type="ARBA" id="ARBA00022692"/>
    </source>
</evidence>
<evidence type="ECO:0000256" key="4">
    <source>
        <dbReference type="ARBA" id="ARBA00022989"/>
    </source>
</evidence>
<dbReference type="EMBL" id="JABFUD020000008">
    <property type="protein sequence ID" value="KAI5076928.1"/>
    <property type="molecule type" value="Genomic_DNA"/>
</dbReference>
<dbReference type="Proteomes" id="UP000886520">
    <property type="component" value="Chromosome 8"/>
</dbReference>
<reference evidence="8" key="1">
    <citation type="submission" date="2021-01" db="EMBL/GenBank/DDBJ databases">
        <title>Adiantum capillus-veneris genome.</title>
        <authorList>
            <person name="Fang Y."/>
            <person name="Liao Q."/>
        </authorList>
    </citation>
    <scope>NUCLEOTIDE SEQUENCE</scope>
    <source>
        <strain evidence="8">H3</strain>
        <tissue evidence="8">Leaf</tissue>
    </source>
</reference>
<proteinExistence type="inferred from homology"/>
<dbReference type="PANTHER" id="PTHR31621">
    <property type="entry name" value="PROTEIN DMP3"/>
    <property type="match status" value="1"/>
</dbReference>
<feature type="transmembrane region" description="Helical" evidence="7">
    <location>
        <begin position="253"/>
        <end position="272"/>
    </location>
</feature>
<name>A0A9D4ZIJ6_ADICA</name>
<feature type="transmembrane region" description="Helical" evidence="7">
    <location>
        <begin position="292"/>
        <end position="310"/>
    </location>
</feature>
<keyword evidence="4 7" id="KW-1133">Transmembrane helix</keyword>